<proteinExistence type="predicted"/>
<reference evidence="1" key="1">
    <citation type="submission" date="2016-08" db="EMBL/GenBank/DDBJ databases">
        <title>Complete Genome Seqeunce of Paenibacillus sp. BIHB 4019 from tea rhizoplane.</title>
        <authorList>
            <person name="Thakur R."/>
            <person name="Swarnkar M.K."/>
            <person name="Gulati A."/>
        </authorList>
    </citation>
    <scope>NUCLEOTIDE SEQUENCE [LARGE SCALE GENOMIC DNA]</scope>
    <source>
        <strain evidence="1">BIHB4019</strain>
    </source>
</reference>
<dbReference type="AlphaFoldDB" id="A0A1B2DJH7"/>
<sequence length="165" mass="19579">MALQKVKTGCFNRDGKRYNGFIFRVQEQDLPAYFNHFIGATTGEKFEKPITTLAQLGEQMKETIVWRIGERSLWHTEERFRADIDFLKLGKEEIKKQPLVYKETLTDAAFMAYILEDYQIVLTKSIEANRIIRVIPPTEQFGTILYKNKKHRYDKRHLKEAQRFD</sequence>
<dbReference type="RefSeq" id="WP_099519051.1">
    <property type="nucleotide sequence ID" value="NZ_CP016808.1"/>
</dbReference>
<evidence type="ECO:0000313" key="1">
    <source>
        <dbReference type="EMBL" id="ANY67877.1"/>
    </source>
</evidence>
<dbReference type="EMBL" id="CP016808">
    <property type="protein sequence ID" value="ANY67877.1"/>
    <property type="molecule type" value="Genomic_DNA"/>
</dbReference>
<gene>
    <name evidence="1" type="ORF">BBD42_16400</name>
</gene>
<protein>
    <submittedName>
        <fullName evidence="1">Uncharacterized protein</fullName>
    </submittedName>
</protein>
<name>A0A1B2DJH7_9BACL</name>
<accession>A0A1B2DJH7</accession>
<organism evidence="1">
    <name type="scientific">Paenibacillus sp. BIHB 4019</name>
    <dbReference type="NCBI Taxonomy" id="1870819"/>
    <lineage>
        <taxon>Bacteria</taxon>
        <taxon>Bacillati</taxon>
        <taxon>Bacillota</taxon>
        <taxon>Bacilli</taxon>
        <taxon>Bacillales</taxon>
        <taxon>Paenibacillaceae</taxon>
        <taxon>Paenibacillus</taxon>
    </lineage>
</organism>